<evidence type="ECO:0000313" key="2">
    <source>
        <dbReference type="Proteomes" id="UP001230156"/>
    </source>
</evidence>
<dbReference type="Proteomes" id="UP001230156">
    <property type="component" value="Unassembled WGS sequence"/>
</dbReference>
<gene>
    <name evidence="1" type="ORF">Q8A70_19795</name>
</gene>
<sequence>MDAVDAFASRSQLHWPIRERWPVKSGDEIHRSTLTGRLQNEKAVCPSAVMNGFIVKGLAITFTQPLQNEKTVSAVSIR</sequence>
<dbReference type="EMBL" id="JAUYVI010000006">
    <property type="protein sequence ID" value="MDQ7249942.1"/>
    <property type="molecule type" value="Genomic_DNA"/>
</dbReference>
<dbReference type="RefSeq" id="WP_379958544.1">
    <property type="nucleotide sequence ID" value="NZ_JAUYVI010000006.1"/>
</dbReference>
<organism evidence="1 2">
    <name type="scientific">Dongia sedimenti</name>
    <dbReference type="NCBI Taxonomy" id="3064282"/>
    <lineage>
        <taxon>Bacteria</taxon>
        <taxon>Pseudomonadati</taxon>
        <taxon>Pseudomonadota</taxon>
        <taxon>Alphaproteobacteria</taxon>
        <taxon>Rhodospirillales</taxon>
        <taxon>Dongiaceae</taxon>
        <taxon>Dongia</taxon>
    </lineage>
</organism>
<reference evidence="2" key="1">
    <citation type="submission" date="2023-08" db="EMBL/GenBank/DDBJ databases">
        <title>Rhodospirillaceae gen. nov., a novel taxon isolated from the Yangtze River Yuezi River estuary sludge.</title>
        <authorList>
            <person name="Ruan L."/>
        </authorList>
    </citation>
    <scope>NUCLEOTIDE SEQUENCE [LARGE SCALE GENOMIC DNA]</scope>
    <source>
        <strain evidence="2">R-7</strain>
    </source>
</reference>
<proteinExistence type="predicted"/>
<evidence type="ECO:0000313" key="1">
    <source>
        <dbReference type="EMBL" id="MDQ7249942.1"/>
    </source>
</evidence>
<comment type="caution">
    <text evidence="1">The sequence shown here is derived from an EMBL/GenBank/DDBJ whole genome shotgun (WGS) entry which is preliminary data.</text>
</comment>
<protein>
    <submittedName>
        <fullName evidence="1">Uncharacterized protein</fullName>
    </submittedName>
</protein>
<name>A0ABU0YRX6_9PROT</name>
<keyword evidence="2" id="KW-1185">Reference proteome</keyword>
<accession>A0ABU0YRX6</accession>